<organism evidence="1">
    <name type="scientific">Sesamum radiatum</name>
    <name type="common">Black benniseed</name>
    <dbReference type="NCBI Taxonomy" id="300843"/>
    <lineage>
        <taxon>Eukaryota</taxon>
        <taxon>Viridiplantae</taxon>
        <taxon>Streptophyta</taxon>
        <taxon>Embryophyta</taxon>
        <taxon>Tracheophyta</taxon>
        <taxon>Spermatophyta</taxon>
        <taxon>Magnoliopsida</taxon>
        <taxon>eudicotyledons</taxon>
        <taxon>Gunneridae</taxon>
        <taxon>Pentapetalae</taxon>
        <taxon>asterids</taxon>
        <taxon>lamiids</taxon>
        <taxon>Lamiales</taxon>
        <taxon>Pedaliaceae</taxon>
        <taxon>Sesamum</taxon>
    </lineage>
</organism>
<dbReference type="EMBL" id="JACGWJ010000014">
    <property type="protein sequence ID" value="KAL0373702.1"/>
    <property type="molecule type" value="Genomic_DNA"/>
</dbReference>
<accession>A0AAW2R0V2</accession>
<reference evidence="1" key="2">
    <citation type="journal article" date="2024" name="Plant">
        <title>Genomic evolution and insights into agronomic trait innovations of Sesamum species.</title>
        <authorList>
            <person name="Miao H."/>
            <person name="Wang L."/>
            <person name="Qu L."/>
            <person name="Liu H."/>
            <person name="Sun Y."/>
            <person name="Le M."/>
            <person name="Wang Q."/>
            <person name="Wei S."/>
            <person name="Zheng Y."/>
            <person name="Lin W."/>
            <person name="Duan Y."/>
            <person name="Cao H."/>
            <person name="Xiong S."/>
            <person name="Wang X."/>
            <person name="Wei L."/>
            <person name="Li C."/>
            <person name="Ma Q."/>
            <person name="Ju M."/>
            <person name="Zhao R."/>
            <person name="Li G."/>
            <person name="Mu C."/>
            <person name="Tian Q."/>
            <person name="Mei H."/>
            <person name="Zhang T."/>
            <person name="Gao T."/>
            <person name="Zhang H."/>
        </authorList>
    </citation>
    <scope>NUCLEOTIDE SEQUENCE</scope>
    <source>
        <strain evidence="1">G02</strain>
    </source>
</reference>
<name>A0AAW2R0V2_SESRA</name>
<evidence type="ECO:0000313" key="1">
    <source>
        <dbReference type="EMBL" id="KAL0373702.1"/>
    </source>
</evidence>
<protein>
    <submittedName>
        <fullName evidence="1">Uncharacterized protein</fullName>
    </submittedName>
</protein>
<reference evidence="1" key="1">
    <citation type="submission" date="2020-06" db="EMBL/GenBank/DDBJ databases">
        <authorList>
            <person name="Li T."/>
            <person name="Hu X."/>
            <person name="Zhang T."/>
            <person name="Song X."/>
            <person name="Zhang H."/>
            <person name="Dai N."/>
            <person name="Sheng W."/>
            <person name="Hou X."/>
            <person name="Wei L."/>
        </authorList>
    </citation>
    <scope>NUCLEOTIDE SEQUENCE</scope>
    <source>
        <strain evidence="1">G02</strain>
        <tissue evidence="1">Leaf</tissue>
    </source>
</reference>
<comment type="caution">
    <text evidence="1">The sequence shown here is derived from an EMBL/GenBank/DDBJ whole genome shotgun (WGS) entry which is preliminary data.</text>
</comment>
<dbReference type="PANTHER" id="PTHR33240:SF8">
    <property type="entry name" value="OS03G0439900 PROTEIN"/>
    <property type="match status" value="1"/>
</dbReference>
<dbReference type="PANTHER" id="PTHR33240">
    <property type="entry name" value="OS08G0508500 PROTEIN"/>
    <property type="match status" value="1"/>
</dbReference>
<proteinExistence type="predicted"/>
<dbReference type="AlphaFoldDB" id="A0AAW2R0V2"/>
<gene>
    <name evidence="1" type="ORF">Sradi_3285900</name>
</gene>
<sequence length="102" mass="11165">MGFEGSTIRALGEIILPVSLGEEPRIKTTMVRFLVVDTSYPSYNIILGRPTLNTIGAVISTSCLKMKFPTKHGIGEVRGNQWSARECRCHAMGKMPKGEGEP</sequence>